<feature type="transmembrane region" description="Helical" evidence="5">
    <location>
        <begin position="111"/>
        <end position="136"/>
    </location>
</feature>
<dbReference type="InterPro" id="IPR000412">
    <property type="entry name" value="ABC_2_transport"/>
</dbReference>
<evidence type="ECO:0000256" key="3">
    <source>
        <dbReference type="ARBA" id="ARBA00022989"/>
    </source>
</evidence>
<keyword evidence="4 5" id="KW-0472">Membrane</keyword>
<feature type="transmembrane region" description="Helical" evidence="5">
    <location>
        <begin position="148"/>
        <end position="176"/>
    </location>
</feature>
<dbReference type="PANTHER" id="PTHR43229:SF6">
    <property type="entry name" value="ABC-TYPE MULTIDRUG TRANSPORT SYSTEM, PERMEASE COMPONENT"/>
    <property type="match status" value="1"/>
</dbReference>
<feature type="transmembrane region" description="Helical" evidence="5">
    <location>
        <begin position="236"/>
        <end position="261"/>
    </location>
</feature>
<keyword evidence="3 5" id="KW-1133">Transmembrane helix</keyword>
<dbReference type="PANTHER" id="PTHR43229">
    <property type="entry name" value="NODULATION PROTEIN J"/>
    <property type="match status" value="1"/>
</dbReference>
<organism evidence="7 8">
    <name type="scientific">Clostridium acidisoli DSM 12555</name>
    <dbReference type="NCBI Taxonomy" id="1121291"/>
    <lineage>
        <taxon>Bacteria</taxon>
        <taxon>Bacillati</taxon>
        <taxon>Bacillota</taxon>
        <taxon>Clostridia</taxon>
        <taxon>Eubacteriales</taxon>
        <taxon>Clostridiaceae</taxon>
        <taxon>Clostridium</taxon>
    </lineage>
</organism>
<feature type="transmembrane region" description="Helical" evidence="5">
    <location>
        <begin position="21"/>
        <end position="46"/>
    </location>
</feature>
<dbReference type="AlphaFoldDB" id="A0A1W1XC70"/>
<evidence type="ECO:0000256" key="5">
    <source>
        <dbReference type="SAM" id="Phobius"/>
    </source>
</evidence>
<accession>A0A1W1XC70</accession>
<evidence type="ECO:0000313" key="7">
    <source>
        <dbReference type="EMBL" id="SMC21450.1"/>
    </source>
</evidence>
<keyword evidence="8" id="KW-1185">Reference proteome</keyword>
<dbReference type="Pfam" id="PF12698">
    <property type="entry name" value="ABC2_membrane_3"/>
    <property type="match status" value="1"/>
</dbReference>
<feature type="transmembrane region" description="Helical" evidence="5">
    <location>
        <begin position="188"/>
        <end position="207"/>
    </location>
</feature>
<protein>
    <submittedName>
        <fullName evidence="7">ABC-2 type transport system permease protein</fullName>
    </submittedName>
</protein>
<dbReference type="PROSITE" id="PS51012">
    <property type="entry name" value="ABC_TM2"/>
    <property type="match status" value="1"/>
</dbReference>
<dbReference type="STRING" id="1121291.SAMN02745134_01301"/>
<feature type="transmembrane region" description="Helical" evidence="5">
    <location>
        <begin position="66"/>
        <end position="91"/>
    </location>
</feature>
<dbReference type="InterPro" id="IPR013525">
    <property type="entry name" value="ABC2_TM"/>
</dbReference>
<dbReference type="InterPro" id="IPR051784">
    <property type="entry name" value="Nod_factor_ABC_transporter"/>
</dbReference>
<evidence type="ECO:0000313" key="8">
    <source>
        <dbReference type="Proteomes" id="UP000192468"/>
    </source>
</evidence>
<sequence>MNRIRTISTIAKKDLSQYLRYPSWLLQLLIWPAMFPLMYILSAYGMAGTSNQGLSAYKSATGTNDFIGFIVIGTMIYMWANMTMWSFGTYLRDEQNRGTLESNWLCPIHKFDILIGGSVVSIVQGIISIIVSMLEYRFIFGVHFTGNVLVWCVVFIVLMPGVYGLSSIFASLVLWVKETNSMVQLVRGLIMILCGISFPISVMPTWMQSAAKFLPFTFGISASRTIMLNGGTLLKALPDISLCLFEGIIYLIIGRICFMLINRKVRMTGSLDNF</sequence>
<evidence type="ECO:0000259" key="6">
    <source>
        <dbReference type="PROSITE" id="PS51012"/>
    </source>
</evidence>
<reference evidence="7 8" key="1">
    <citation type="submission" date="2017-04" db="EMBL/GenBank/DDBJ databases">
        <authorList>
            <person name="Afonso C.L."/>
            <person name="Miller P.J."/>
            <person name="Scott M.A."/>
            <person name="Spackman E."/>
            <person name="Goraichik I."/>
            <person name="Dimitrov K.M."/>
            <person name="Suarez D.L."/>
            <person name="Swayne D.E."/>
        </authorList>
    </citation>
    <scope>NUCLEOTIDE SEQUENCE [LARGE SCALE GENOMIC DNA]</scope>
    <source>
        <strain evidence="7 8">DSM 12555</strain>
    </source>
</reference>
<comment type="subcellular location">
    <subcellularLocation>
        <location evidence="1">Membrane</location>
        <topology evidence="1">Multi-pass membrane protein</topology>
    </subcellularLocation>
</comment>
<evidence type="ECO:0000256" key="1">
    <source>
        <dbReference type="ARBA" id="ARBA00004141"/>
    </source>
</evidence>
<feature type="domain" description="ABC transmembrane type-2" evidence="6">
    <location>
        <begin position="27"/>
        <end position="261"/>
    </location>
</feature>
<name>A0A1W1XC70_9CLOT</name>
<dbReference type="RefSeq" id="WP_084114798.1">
    <property type="nucleotide sequence ID" value="NZ_FWXH01000003.1"/>
</dbReference>
<dbReference type="Proteomes" id="UP000192468">
    <property type="component" value="Unassembled WGS sequence"/>
</dbReference>
<proteinExistence type="predicted"/>
<evidence type="ECO:0000256" key="4">
    <source>
        <dbReference type="ARBA" id="ARBA00023136"/>
    </source>
</evidence>
<dbReference type="OrthoDB" id="1414986at2"/>
<dbReference type="EMBL" id="FWXH01000003">
    <property type="protein sequence ID" value="SMC21450.1"/>
    <property type="molecule type" value="Genomic_DNA"/>
</dbReference>
<dbReference type="PIRSF" id="PIRSF006648">
    <property type="entry name" value="DrrB"/>
    <property type="match status" value="1"/>
</dbReference>
<keyword evidence="2 5" id="KW-0812">Transmembrane</keyword>
<gene>
    <name evidence="7" type="ORF">SAMN02745134_01301</name>
</gene>
<evidence type="ECO:0000256" key="2">
    <source>
        <dbReference type="ARBA" id="ARBA00022692"/>
    </source>
</evidence>
<dbReference type="GO" id="GO:0043190">
    <property type="term" value="C:ATP-binding cassette (ABC) transporter complex"/>
    <property type="evidence" value="ECO:0007669"/>
    <property type="project" value="InterPro"/>
</dbReference>
<dbReference type="InterPro" id="IPR047817">
    <property type="entry name" value="ABC2_TM_bact-type"/>
</dbReference>
<dbReference type="GO" id="GO:0140359">
    <property type="term" value="F:ABC-type transporter activity"/>
    <property type="evidence" value="ECO:0007669"/>
    <property type="project" value="InterPro"/>
</dbReference>